<keyword evidence="4" id="KW-1003">Cell membrane</keyword>
<feature type="transmembrane region" description="Helical" evidence="12">
    <location>
        <begin position="292"/>
        <end position="309"/>
    </location>
</feature>
<accession>A0A4V3IT39</accession>
<feature type="compositionally biased region" description="Basic and acidic residues" evidence="11">
    <location>
        <begin position="331"/>
        <end position="346"/>
    </location>
</feature>
<dbReference type="GO" id="GO:0022857">
    <property type="term" value="F:transmembrane transporter activity"/>
    <property type="evidence" value="ECO:0007669"/>
    <property type="project" value="InterPro"/>
</dbReference>
<feature type="transmembrane region" description="Helical" evidence="12">
    <location>
        <begin position="123"/>
        <end position="143"/>
    </location>
</feature>
<evidence type="ECO:0000256" key="12">
    <source>
        <dbReference type="SAM" id="Phobius"/>
    </source>
</evidence>
<proteinExistence type="predicted"/>
<protein>
    <recommendedName>
        <fullName evidence="10">Autoinducer 2 import system permease protein LsrC</fullName>
    </recommendedName>
</protein>
<dbReference type="InterPro" id="IPR001851">
    <property type="entry name" value="ABC_transp_permease"/>
</dbReference>
<dbReference type="OrthoDB" id="3468954at2"/>
<feature type="transmembrane region" description="Helical" evidence="12">
    <location>
        <begin position="191"/>
        <end position="209"/>
    </location>
</feature>
<feature type="transmembrane region" description="Helical" evidence="12">
    <location>
        <begin position="163"/>
        <end position="184"/>
    </location>
</feature>
<dbReference type="AlphaFoldDB" id="A0A4V3IT39"/>
<feature type="transmembrane region" description="Helical" evidence="12">
    <location>
        <begin position="12"/>
        <end position="33"/>
    </location>
</feature>
<evidence type="ECO:0000256" key="3">
    <source>
        <dbReference type="ARBA" id="ARBA00022448"/>
    </source>
</evidence>
<reference evidence="13 14" key="1">
    <citation type="submission" date="2019-03" db="EMBL/GenBank/DDBJ databases">
        <title>Genomics of glacier-inhabiting Cryobacterium strains.</title>
        <authorList>
            <person name="Liu Q."/>
            <person name="Xin Y.-H."/>
        </authorList>
    </citation>
    <scope>NUCLEOTIDE SEQUENCE [LARGE SCALE GENOMIC DNA]</scope>
    <source>
        <strain evidence="13 14">Sr36</strain>
    </source>
</reference>
<keyword evidence="8 12" id="KW-0472">Membrane</keyword>
<dbReference type="EMBL" id="SOHK01000021">
    <property type="protein sequence ID" value="TFD63549.1"/>
    <property type="molecule type" value="Genomic_DNA"/>
</dbReference>
<evidence type="ECO:0000256" key="1">
    <source>
        <dbReference type="ARBA" id="ARBA00004651"/>
    </source>
</evidence>
<name>A0A4V3IT39_9MICO</name>
<evidence type="ECO:0000256" key="4">
    <source>
        <dbReference type="ARBA" id="ARBA00022475"/>
    </source>
</evidence>
<keyword evidence="5" id="KW-0997">Cell inner membrane</keyword>
<comment type="function">
    <text evidence="9">Part of the ABC transporter complex LsrABCD involved in autoinducer 2 (AI-2) import. Probably responsible for the translocation of the substrate across the membrane.</text>
</comment>
<keyword evidence="7 12" id="KW-1133">Transmembrane helix</keyword>
<evidence type="ECO:0000256" key="10">
    <source>
        <dbReference type="ARBA" id="ARBA00039382"/>
    </source>
</evidence>
<comment type="subcellular location">
    <subcellularLocation>
        <location evidence="1">Cell membrane</location>
        <topology evidence="1">Multi-pass membrane protein</topology>
    </subcellularLocation>
</comment>
<evidence type="ECO:0000313" key="13">
    <source>
        <dbReference type="EMBL" id="TFD63549.1"/>
    </source>
</evidence>
<gene>
    <name evidence="13" type="ORF">E3T47_13840</name>
</gene>
<evidence type="ECO:0000256" key="11">
    <source>
        <dbReference type="SAM" id="MobiDB-lite"/>
    </source>
</evidence>
<evidence type="ECO:0000256" key="2">
    <source>
        <dbReference type="ARBA" id="ARBA00011262"/>
    </source>
</evidence>
<comment type="subunit">
    <text evidence="2">The complex is composed of two ATP-binding proteins (LsrA), two transmembrane proteins (LsrC and LsrD) and a solute-binding protein (LsrB).</text>
</comment>
<feature type="transmembrane region" description="Helical" evidence="12">
    <location>
        <begin position="94"/>
        <end position="116"/>
    </location>
</feature>
<dbReference type="Pfam" id="PF02653">
    <property type="entry name" value="BPD_transp_2"/>
    <property type="match status" value="1"/>
</dbReference>
<dbReference type="PANTHER" id="PTHR32196">
    <property type="entry name" value="ABC TRANSPORTER PERMEASE PROTEIN YPHD-RELATED-RELATED"/>
    <property type="match status" value="1"/>
</dbReference>
<feature type="transmembrane region" description="Helical" evidence="12">
    <location>
        <begin position="248"/>
        <end position="272"/>
    </location>
</feature>
<sequence>MKHSSPFARIMSIPGMPMTVVLIVSVIVFQLLNPVFLDGRTVGNYLTNGIPILLLTLGVSIVIIGGGIDLSVGTVAGLSAGTTMFALVNGAPLAVGIAVGCGTGLLFGLVNGILVAYLRINDFIVTLATLNIAAGLLVVLSQVQPLQGVTVPGFSELTKGSVFGIPTSFFIAGVVFVIAHLLLAKTIVGRRLYATGISAPASNVAGVSVPHLRLFTFAASGLLAGIAGVLFASRLGAVQAFLGIGYEFIAIAGAVVGGITLAGGGGSVWAALVGGLFLATLQQGLRINNVDPVYFSIVTAVAIVFGVVFERQVRRVILRAALNRTALSTNDRGRSADQHMNERQPAERVAAVTAPEGSKNDAK</sequence>
<dbReference type="CDD" id="cd06579">
    <property type="entry name" value="TM_PBP1_transp_AraH_like"/>
    <property type="match status" value="1"/>
</dbReference>
<feature type="transmembrane region" description="Helical" evidence="12">
    <location>
        <begin position="45"/>
        <end position="63"/>
    </location>
</feature>
<evidence type="ECO:0000313" key="14">
    <source>
        <dbReference type="Proteomes" id="UP000298154"/>
    </source>
</evidence>
<organism evidence="13 14">
    <name type="scientific">Cryobacterium ruanii</name>
    <dbReference type="NCBI Taxonomy" id="1259197"/>
    <lineage>
        <taxon>Bacteria</taxon>
        <taxon>Bacillati</taxon>
        <taxon>Actinomycetota</taxon>
        <taxon>Actinomycetes</taxon>
        <taxon>Micrococcales</taxon>
        <taxon>Microbacteriaceae</taxon>
        <taxon>Cryobacterium</taxon>
    </lineage>
</organism>
<evidence type="ECO:0000256" key="9">
    <source>
        <dbReference type="ARBA" id="ARBA00025439"/>
    </source>
</evidence>
<feature type="transmembrane region" description="Helical" evidence="12">
    <location>
        <begin position="215"/>
        <end position="236"/>
    </location>
</feature>
<feature type="region of interest" description="Disordered" evidence="11">
    <location>
        <begin position="331"/>
        <end position="363"/>
    </location>
</feature>
<evidence type="ECO:0000256" key="5">
    <source>
        <dbReference type="ARBA" id="ARBA00022519"/>
    </source>
</evidence>
<evidence type="ECO:0000256" key="8">
    <source>
        <dbReference type="ARBA" id="ARBA00023136"/>
    </source>
</evidence>
<keyword evidence="6 12" id="KW-0812">Transmembrane</keyword>
<evidence type="ECO:0000256" key="7">
    <source>
        <dbReference type="ARBA" id="ARBA00022989"/>
    </source>
</evidence>
<keyword evidence="3" id="KW-0813">Transport</keyword>
<comment type="caution">
    <text evidence="13">The sequence shown here is derived from an EMBL/GenBank/DDBJ whole genome shotgun (WGS) entry which is preliminary data.</text>
</comment>
<dbReference type="GO" id="GO:0005886">
    <property type="term" value="C:plasma membrane"/>
    <property type="evidence" value="ECO:0007669"/>
    <property type="project" value="UniProtKB-SubCell"/>
</dbReference>
<dbReference type="PANTHER" id="PTHR32196:SF29">
    <property type="entry name" value="AUTOINDUCER 2 IMPORT SYSTEM PERMEASE PROTEIN LSRC"/>
    <property type="match status" value="1"/>
</dbReference>
<keyword evidence="14" id="KW-1185">Reference proteome</keyword>
<dbReference type="Proteomes" id="UP000298154">
    <property type="component" value="Unassembled WGS sequence"/>
</dbReference>
<dbReference type="RefSeq" id="WP_134556642.1">
    <property type="nucleotide sequence ID" value="NZ_SOHK01000021.1"/>
</dbReference>
<evidence type="ECO:0000256" key="6">
    <source>
        <dbReference type="ARBA" id="ARBA00022692"/>
    </source>
</evidence>